<keyword evidence="2" id="KW-1185">Reference proteome</keyword>
<evidence type="ECO:0000313" key="1">
    <source>
        <dbReference type="EMBL" id="KAJ1170451.1"/>
    </source>
</evidence>
<sequence length="135" mass="15553">MRPELPGDPEYMGDIQAALDGYFSVNWSTTRIRGIEWEALKVVIRGKSFGKSYGIREKLEQELTQQEDVLAALQYGEASGDVSETDCREMHAKIGAIWNRLDSYIRRDYRQRLYHKGDRWGACWPGSLSTNSLYQ</sequence>
<reference evidence="1" key="1">
    <citation type="journal article" date="2022" name="bioRxiv">
        <title>Sequencing and chromosome-scale assembly of the giantPleurodeles waltlgenome.</title>
        <authorList>
            <person name="Brown T."/>
            <person name="Elewa A."/>
            <person name="Iarovenko S."/>
            <person name="Subramanian E."/>
            <person name="Araus A.J."/>
            <person name="Petzold A."/>
            <person name="Susuki M."/>
            <person name="Suzuki K.-i.T."/>
            <person name="Hayashi T."/>
            <person name="Toyoda A."/>
            <person name="Oliveira C."/>
            <person name="Osipova E."/>
            <person name="Leigh N.D."/>
            <person name="Simon A."/>
            <person name="Yun M.H."/>
        </authorList>
    </citation>
    <scope>NUCLEOTIDE SEQUENCE</scope>
    <source>
        <strain evidence="1">20211129_DDA</strain>
        <tissue evidence="1">Liver</tissue>
    </source>
</reference>
<dbReference type="EMBL" id="JANPWB010000007">
    <property type="protein sequence ID" value="KAJ1170451.1"/>
    <property type="molecule type" value="Genomic_DNA"/>
</dbReference>
<protein>
    <submittedName>
        <fullName evidence="1">Uncharacterized protein</fullName>
    </submittedName>
</protein>
<evidence type="ECO:0000313" key="2">
    <source>
        <dbReference type="Proteomes" id="UP001066276"/>
    </source>
</evidence>
<organism evidence="1 2">
    <name type="scientific">Pleurodeles waltl</name>
    <name type="common">Iberian ribbed newt</name>
    <dbReference type="NCBI Taxonomy" id="8319"/>
    <lineage>
        <taxon>Eukaryota</taxon>
        <taxon>Metazoa</taxon>
        <taxon>Chordata</taxon>
        <taxon>Craniata</taxon>
        <taxon>Vertebrata</taxon>
        <taxon>Euteleostomi</taxon>
        <taxon>Amphibia</taxon>
        <taxon>Batrachia</taxon>
        <taxon>Caudata</taxon>
        <taxon>Salamandroidea</taxon>
        <taxon>Salamandridae</taxon>
        <taxon>Pleurodelinae</taxon>
        <taxon>Pleurodeles</taxon>
    </lineage>
</organism>
<proteinExistence type="predicted"/>
<gene>
    <name evidence="1" type="ORF">NDU88_002328</name>
</gene>
<dbReference type="AlphaFoldDB" id="A0AAV7T2F1"/>
<accession>A0AAV7T2F1</accession>
<comment type="caution">
    <text evidence="1">The sequence shown here is derived from an EMBL/GenBank/DDBJ whole genome shotgun (WGS) entry which is preliminary data.</text>
</comment>
<name>A0AAV7T2F1_PLEWA</name>
<dbReference type="Proteomes" id="UP001066276">
    <property type="component" value="Chromosome 4_1"/>
</dbReference>